<name>A0A9E7N250_9CAUD</name>
<dbReference type="EMBL" id="ON529850">
    <property type="protein sequence ID" value="UTC28464.1"/>
    <property type="molecule type" value="Genomic_DNA"/>
</dbReference>
<evidence type="ECO:0000313" key="2">
    <source>
        <dbReference type="EMBL" id="UTC28464.1"/>
    </source>
</evidence>
<dbReference type="Proteomes" id="UP001055634">
    <property type="component" value="Segment"/>
</dbReference>
<evidence type="ECO:0000256" key="1">
    <source>
        <dbReference type="SAM" id="MobiDB-lite"/>
    </source>
</evidence>
<evidence type="ECO:0000313" key="3">
    <source>
        <dbReference type="Proteomes" id="UP001055634"/>
    </source>
</evidence>
<proteinExistence type="predicted"/>
<keyword evidence="3" id="KW-1185">Reference proteome</keyword>
<accession>A0A9E7N250</accession>
<feature type="region of interest" description="Disordered" evidence="1">
    <location>
        <begin position="125"/>
        <end position="146"/>
    </location>
</feature>
<reference evidence="2" key="1">
    <citation type="submission" date="2022-04" db="EMBL/GenBank/DDBJ databases">
        <authorList>
            <person name="Friedrich I."/>
            <person name="Schneider D."/>
            <person name="Poehlein A."/>
            <person name="Hertel R."/>
            <person name="Daniel R."/>
        </authorList>
    </citation>
    <scope>NUCLEOTIDE SEQUENCE</scope>
</reference>
<protein>
    <submittedName>
        <fullName evidence="2">Uncharacterized protein</fullName>
    </submittedName>
</protein>
<gene>
    <name evidence="2" type="ORF">GURKE_04620</name>
</gene>
<organism evidence="2 3">
    <name type="scientific">Brevundimonas phage vB_BpoS-Gurke</name>
    <dbReference type="NCBI Taxonomy" id="2948599"/>
    <lineage>
        <taxon>Viruses</taxon>
        <taxon>Duplodnaviria</taxon>
        <taxon>Heunggongvirae</taxon>
        <taxon>Uroviricota</taxon>
        <taxon>Caudoviricetes</taxon>
        <taxon>Jeanschmidtviridae</taxon>
        <taxon>Kikimoravirus</taxon>
        <taxon>Kikimoravirus gurke</taxon>
    </lineage>
</organism>
<sequence length="234" mass="24537">MNAAELIRTAPLGALVAFSDGTPRPPERFTKKLAAWKLNNGQGVLTAKTAASVYATTLHPYRASFTLREGEYGTASTICLIVNRVHDEASALDYVVIEQPCGQVRVDASGALVSASQIAERVRKGYADPQPGETEHPAGYGAGQPSPVRPGATVAAEYPGVTLWAPYTTATDRIAVRAQDGAHVLFPGTFGAALTARLDALPDDAARGEVLRGLMAVRLDQGQKIAPGSLGLSE</sequence>